<dbReference type="RefSeq" id="XP_018446230.1">
    <property type="nucleotide sequence ID" value="XM_018590728.2"/>
</dbReference>
<dbReference type="GeneID" id="108817899"/>
<feature type="domain" description="RRM" evidence="2">
    <location>
        <begin position="31"/>
        <end position="105"/>
    </location>
</feature>
<evidence type="ECO:0000256" key="1">
    <source>
        <dbReference type="PROSITE-ProRule" id="PRU00176"/>
    </source>
</evidence>
<reference evidence="4" key="2">
    <citation type="submission" date="2025-08" db="UniProtKB">
        <authorList>
            <consortium name="RefSeq"/>
        </authorList>
    </citation>
    <scope>IDENTIFICATION</scope>
    <source>
        <tissue evidence="4">Leaf</tissue>
    </source>
</reference>
<dbReference type="InterPro" id="IPR035979">
    <property type="entry name" value="RBD_domain_sf"/>
</dbReference>
<dbReference type="PROSITE" id="PS50102">
    <property type="entry name" value="RRM"/>
    <property type="match status" value="1"/>
</dbReference>
<evidence type="ECO:0000313" key="3">
    <source>
        <dbReference type="Proteomes" id="UP000504610"/>
    </source>
</evidence>
<sequence length="288" mass="31181">MSAAFIPLDHQSHHNILMDSQPTTTTSPQVKTVKISNVSLNVSKKDVNEFFSFSGDIHYVEMRSETQETQLAYVTFKDPQGAETAMLLTGAVIADHRVSITPAVNYELPPEALALDSEYSFNGFTVKKAEHVVSIMMERGYAVGKDAMEKAKAFDDKHNLVSNASATIASLDNKIGLSEKLSMGTTVVNEKLREVDERYQVREITKSALAAAEERAISAGTALMANPYVSSGASWLSNAFGAVTKAVRAENGGEGRKEIIQLDDTSPKAPAVVPVSSVDTDFITKLSF</sequence>
<dbReference type="InterPro" id="IPR012677">
    <property type="entry name" value="Nucleotide-bd_a/b_plait_sf"/>
</dbReference>
<dbReference type="Gene3D" id="3.30.70.330">
    <property type="match status" value="1"/>
</dbReference>
<dbReference type="OrthoDB" id="7763451at2759"/>
<dbReference type="GO" id="GO:0003723">
    <property type="term" value="F:RNA binding"/>
    <property type="evidence" value="ECO:0007669"/>
    <property type="project" value="UniProtKB-UniRule"/>
</dbReference>
<protein>
    <submittedName>
        <fullName evidence="4">Binding partner of ACD11 1 isoform X3</fullName>
    </submittedName>
</protein>
<name>A0A6J0KE95_RAPSA</name>
<gene>
    <name evidence="4" type="primary">LOC108817899</name>
</gene>
<evidence type="ECO:0000313" key="4">
    <source>
        <dbReference type="RefSeq" id="XP_018446230.1"/>
    </source>
</evidence>
<dbReference type="Proteomes" id="UP000504610">
    <property type="component" value="Chromosome 7"/>
</dbReference>
<dbReference type="FunFam" id="3.30.70.330:FF:000820">
    <property type="entry name" value="RNA recognition motif-containing protein"/>
    <property type="match status" value="1"/>
</dbReference>
<organism evidence="3 4">
    <name type="scientific">Raphanus sativus</name>
    <name type="common">Radish</name>
    <name type="synonym">Raphanus raphanistrum var. sativus</name>
    <dbReference type="NCBI Taxonomy" id="3726"/>
    <lineage>
        <taxon>Eukaryota</taxon>
        <taxon>Viridiplantae</taxon>
        <taxon>Streptophyta</taxon>
        <taxon>Embryophyta</taxon>
        <taxon>Tracheophyta</taxon>
        <taxon>Spermatophyta</taxon>
        <taxon>Magnoliopsida</taxon>
        <taxon>eudicotyledons</taxon>
        <taxon>Gunneridae</taxon>
        <taxon>Pentapetalae</taxon>
        <taxon>rosids</taxon>
        <taxon>malvids</taxon>
        <taxon>Brassicales</taxon>
        <taxon>Brassicaceae</taxon>
        <taxon>Brassiceae</taxon>
        <taxon>Raphanus</taxon>
    </lineage>
</organism>
<proteinExistence type="predicted"/>
<dbReference type="AlphaFoldDB" id="A0A6J0KE95"/>
<dbReference type="PANTHER" id="PTHR32343:SF29">
    <property type="entry name" value="RNA-BINDING (RRM_RBD_RNP MOTIFS) FAMILY PROTEIN"/>
    <property type="match status" value="1"/>
</dbReference>
<dbReference type="PANTHER" id="PTHR32343">
    <property type="entry name" value="SERINE/ARGININE-RICH SPLICING FACTOR"/>
    <property type="match status" value="1"/>
</dbReference>
<dbReference type="InterPro" id="IPR000504">
    <property type="entry name" value="RRM_dom"/>
</dbReference>
<evidence type="ECO:0000259" key="2">
    <source>
        <dbReference type="PROSITE" id="PS50102"/>
    </source>
</evidence>
<keyword evidence="1" id="KW-0694">RNA-binding</keyword>
<accession>A0A6J0KE95</accession>
<dbReference type="SUPFAM" id="SSF54928">
    <property type="entry name" value="RNA-binding domain, RBD"/>
    <property type="match status" value="1"/>
</dbReference>
<dbReference type="SMART" id="SM00360">
    <property type="entry name" value="RRM"/>
    <property type="match status" value="1"/>
</dbReference>
<dbReference type="Pfam" id="PF00076">
    <property type="entry name" value="RRM_1"/>
    <property type="match status" value="1"/>
</dbReference>
<reference evidence="3" key="1">
    <citation type="journal article" date="2019" name="Database">
        <title>The radish genome database (RadishGD): an integrated information resource for radish genomics.</title>
        <authorList>
            <person name="Yu H.J."/>
            <person name="Baek S."/>
            <person name="Lee Y.J."/>
            <person name="Cho A."/>
            <person name="Mun J.H."/>
        </authorList>
    </citation>
    <scope>NUCLEOTIDE SEQUENCE [LARGE SCALE GENOMIC DNA]</scope>
    <source>
        <strain evidence="3">cv. WK10039</strain>
    </source>
</reference>
<keyword evidence="3" id="KW-1185">Reference proteome</keyword>